<dbReference type="AlphaFoldDB" id="A0A7R9IPY9"/>
<evidence type="ECO:0000256" key="2">
    <source>
        <dbReference type="ARBA" id="ARBA00023180"/>
    </source>
</evidence>
<evidence type="ECO:0000259" key="3">
    <source>
        <dbReference type="Pfam" id="PF23557"/>
    </source>
</evidence>
<evidence type="ECO:0000256" key="1">
    <source>
        <dbReference type="ARBA" id="ARBA00022729"/>
    </source>
</evidence>
<reference evidence="4" key="1">
    <citation type="submission" date="2020-11" db="EMBL/GenBank/DDBJ databases">
        <authorList>
            <person name="Tran Van P."/>
        </authorList>
    </citation>
    <scope>NUCLEOTIDE SEQUENCE</scope>
</reference>
<dbReference type="InterPro" id="IPR056585">
    <property type="entry name" value="Leprecan_dom"/>
</dbReference>
<dbReference type="GO" id="GO:0030199">
    <property type="term" value="P:collagen fibril organization"/>
    <property type="evidence" value="ECO:0007669"/>
    <property type="project" value="TreeGrafter"/>
</dbReference>
<dbReference type="Pfam" id="PF23557">
    <property type="entry name" value="TPR_leprecan"/>
    <property type="match status" value="1"/>
</dbReference>
<dbReference type="GO" id="GO:0005518">
    <property type="term" value="F:collagen binding"/>
    <property type="evidence" value="ECO:0007669"/>
    <property type="project" value="TreeGrafter"/>
</dbReference>
<dbReference type="GO" id="GO:0005783">
    <property type="term" value="C:endoplasmic reticulum"/>
    <property type="evidence" value="ECO:0007669"/>
    <property type="project" value="TreeGrafter"/>
</dbReference>
<organism evidence="4">
    <name type="scientific">Timema tahoe</name>
    <dbReference type="NCBI Taxonomy" id="61484"/>
    <lineage>
        <taxon>Eukaryota</taxon>
        <taxon>Metazoa</taxon>
        <taxon>Ecdysozoa</taxon>
        <taxon>Arthropoda</taxon>
        <taxon>Hexapoda</taxon>
        <taxon>Insecta</taxon>
        <taxon>Pterygota</taxon>
        <taxon>Neoptera</taxon>
        <taxon>Polyneoptera</taxon>
        <taxon>Phasmatodea</taxon>
        <taxon>Timematodea</taxon>
        <taxon>Timematoidea</taxon>
        <taxon>Timematidae</taxon>
        <taxon>Timema</taxon>
    </lineage>
</organism>
<name>A0A7R9IPY9_9NEOP</name>
<accession>A0A7R9IPY9</accession>
<keyword evidence="2" id="KW-0325">Glycoprotein</keyword>
<protein>
    <recommendedName>
        <fullName evidence="3">Leprecan-like alpha-helical domain-containing protein</fullName>
    </recommendedName>
</protein>
<gene>
    <name evidence="4" type="ORF">TTEB3V08_LOCUS10363</name>
</gene>
<keyword evidence="1" id="KW-0732">Signal</keyword>
<sequence length="362" mass="41965">MSPCQRGHIFKDKLNNVFLRHIEIQDLYRLRNSQNEHSEGLVRVARLTNVLGQQGPQHCNRRLGGKLNFSRPELLAKIGAIELVDFSPRADRASRGRNPDDQAMMNNLKFYSSLPEVDMNTIVNFEVKNYVPLYIHGSEAYRNEDFQSVIGYIEESLDELLKEEEECRAFCEGPFDQGWFPDFVSSISKSALNRIKEAVTECAKDVCGSAVVKETVREKKDAYKQMMAVKSETERKRLWDINKRKRVLMNAKTVVKESKEQIRLNGERMLNNFEGNKQFWEWKSSLQVEAAYPSAIHAVGCGMYDTVKNLQKACEAVSSYLLFFPNDETMLSNKKFYLTMPKVKPEYFTPRKVFFYLVTHYN</sequence>
<feature type="domain" description="Leprecan-like alpha-helical" evidence="3">
    <location>
        <begin position="97"/>
        <end position="178"/>
    </location>
</feature>
<dbReference type="PANTHER" id="PTHR13986:SF8">
    <property type="entry name" value="PROLYL 3-HYDROXYLASE 1-LIKE PROTEIN"/>
    <property type="match status" value="1"/>
</dbReference>
<evidence type="ECO:0000313" key="4">
    <source>
        <dbReference type="EMBL" id="CAD7462472.1"/>
    </source>
</evidence>
<dbReference type="EMBL" id="OE006129">
    <property type="protein sequence ID" value="CAD7462472.1"/>
    <property type="molecule type" value="Genomic_DNA"/>
</dbReference>
<dbReference type="InterPro" id="IPR052284">
    <property type="entry name" value="Collagen_mod_leprecan"/>
</dbReference>
<proteinExistence type="predicted"/>
<dbReference type="PANTHER" id="PTHR13986">
    <property type="entry name" value="PROTEIN LYSINE HYDROXYLATION COMPLEX COMPONENT"/>
    <property type="match status" value="1"/>
</dbReference>